<reference evidence="1 2" key="1">
    <citation type="submission" date="2018-07" db="EMBL/GenBank/DDBJ databases">
        <title>Genomic Encyclopedia of Type Strains, Phase IV (KMG-IV): sequencing the most valuable type-strain genomes for metagenomic binning, comparative biology and taxonomic classification.</title>
        <authorList>
            <person name="Goeker M."/>
        </authorList>
    </citation>
    <scope>NUCLEOTIDE SEQUENCE [LARGE SCALE GENOMIC DNA]</scope>
    <source>
        <strain evidence="1 2">DSM 103736</strain>
    </source>
</reference>
<name>A0A370R3M7_9GAMM</name>
<gene>
    <name evidence="1" type="ORF">C8D90_101489</name>
</gene>
<dbReference type="Proteomes" id="UP000254848">
    <property type="component" value="Unassembled WGS sequence"/>
</dbReference>
<proteinExistence type="predicted"/>
<keyword evidence="2" id="KW-1185">Reference proteome</keyword>
<comment type="caution">
    <text evidence="1">The sequence shown here is derived from an EMBL/GenBank/DDBJ whole genome shotgun (WGS) entry which is preliminary data.</text>
</comment>
<evidence type="ECO:0000313" key="1">
    <source>
        <dbReference type="EMBL" id="RDK97046.1"/>
    </source>
</evidence>
<protein>
    <submittedName>
        <fullName evidence="1">Uncharacterized protein</fullName>
    </submittedName>
</protein>
<evidence type="ECO:0000313" key="2">
    <source>
        <dbReference type="Proteomes" id="UP000254848"/>
    </source>
</evidence>
<dbReference type="EMBL" id="QRAP01000001">
    <property type="protein sequence ID" value="RDK97046.1"/>
    <property type="molecule type" value="Genomic_DNA"/>
</dbReference>
<organism evidence="1 2">
    <name type="scientific">Enterobacillus tribolii</name>
    <dbReference type="NCBI Taxonomy" id="1487935"/>
    <lineage>
        <taxon>Bacteria</taxon>
        <taxon>Pseudomonadati</taxon>
        <taxon>Pseudomonadota</taxon>
        <taxon>Gammaproteobacteria</taxon>
        <taxon>Enterobacterales</taxon>
        <taxon>Hafniaceae</taxon>
        <taxon>Enterobacillus</taxon>
    </lineage>
</organism>
<accession>A0A370R3M7</accession>
<dbReference type="AlphaFoldDB" id="A0A370R3M7"/>
<sequence>MLASHLSPYFEIRLYDTTSQPNCCV</sequence>